<name>A0A5P2G8S5_9BACT</name>
<keyword evidence="2" id="KW-1185">Reference proteome</keyword>
<reference evidence="1 2" key="1">
    <citation type="submission" date="2019-09" db="EMBL/GenBank/DDBJ databases">
        <title>Complete genome sequence of Arachidicoccus sp. B3-10 isolated from apple orchard soil.</title>
        <authorList>
            <person name="Kim H.S."/>
            <person name="Han K.-I."/>
            <person name="Suh M.K."/>
            <person name="Lee K.C."/>
            <person name="Eom M.K."/>
            <person name="Kim J.-S."/>
            <person name="Kang S.W."/>
            <person name="Sin Y."/>
            <person name="Lee J.-S."/>
        </authorList>
    </citation>
    <scope>NUCLEOTIDE SEQUENCE [LARGE SCALE GENOMIC DNA]</scope>
    <source>
        <strain evidence="1 2">B3-10</strain>
    </source>
</reference>
<dbReference type="EMBL" id="CP044016">
    <property type="protein sequence ID" value="QES90332.1"/>
    <property type="molecule type" value="Genomic_DNA"/>
</dbReference>
<proteinExistence type="predicted"/>
<organism evidence="1 2">
    <name type="scientific">Rhizosphaericola mali</name>
    <dbReference type="NCBI Taxonomy" id="2545455"/>
    <lineage>
        <taxon>Bacteria</taxon>
        <taxon>Pseudomonadati</taxon>
        <taxon>Bacteroidota</taxon>
        <taxon>Chitinophagia</taxon>
        <taxon>Chitinophagales</taxon>
        <taxon>Chitinophagaceae</taxon>
        <taxon>Rhizosphaericola</taxon>
    </lineage>
</organism>
<accession>A0A5P2G8S5</accession>
<evidence type="ECO:0000313" key="2">
    <source>
        <dbReference type="Proteomes" id="UP000292424"/>
    </source>
</evidence>
<dbReference type="AlphaFoldDB" id="A0A5P2G8S5"/>
<protein>
    <submittedName>
        <fullName evidence="1">Uncharacterized protein</fullName>
    </submittedName>
</protein>
<evidence type="ECO:0000313" key="1">
    <source>
        <dbReference type="EMBL" id="QES90332.1"/>
    </source>
</evidence>
<dbReference type="Proteomes" id="UP000292424">
    <property type="component" value="Chromosome"/>
</dbReference>
<dbReference type="KEGG" id="arac:E0W69_017295"/>
<dbReference type="RefSeq" id="WP_131331315.1">
    <property type="nucleotide sequence ID" value="NZ_CP044016.1"/>
</dbReference>
<gene>
    <name evidence="1" type="ORF">E0W69_017295</name>
</gene>
<sequence>MFYLLFPINEHQKGFSLKMLQYSTELFPMLILTNEFAETEFIHNEREITILGLPFGSVDDIKSFFTNHYEQHEIGFIYDSNEGFLNILNHN</sequence>